<keyword evidence="1" id="KW-0812">Transmembrane</keyword>
<feature type="transmembrane region" description="Helical" evidence="1">
    <location>
        <begin position="54"/>
        <end position="73"/>
    </location>
</feature>
<dbReference type="AlphaFoldDB" id="A0A0A9E5U2"/>
<evidence type="ECO:0000256" key="1">
    <source>
        <dbReference type="SAM" id="Phobius"/>
    </source>
</evidence>
<dbReference type="EMBL" id="GBRH01204635">
    <property type="protein sequence ID" value="JAD93260.1"/>
    <property type="molecule type" value="Transcribed_RNA"/>
</dbReference>
<keyword evidence="1" id="KW-0472">Membrane</keyword>
<proteinExistence type="predicted"/>
<accession>A0A0A9E5U2</accession>
<evidence type="ECO:0000313" key="2">
    <source>
        <dbReference type="EMBL" id="JAD93260.1"/>
    </source>
</evidence>
<protein>
    <submittedName>
        <fullName evidence="2">Uncharacterized protein</fullName>
    </submittedName>
</protein>
<keyword evidence="1" id="KW-1133">Transmembrane helix</keyword>
<organism evidence="2">
    <name type="scientific">Arundo donax</name>
    <name type="common">Giant reed</name>
    <name type="synonym">Donax arundinaceus</name>
    <dbReference type="NCBI Taxonomy" id="35708"/>
    <lineage>
        <taxon>Eukaryota</taxon>
        <taxon>Viridiplantae</taxon>
        <taxon>Streptophyta</taxon>
        <taxon>Embryophyta</taxon>
        <taxon>Tracheophyta</taxon>
        <taxon>Spermatophyta</taxon>
        <taxon>Magnoliopsida</taxon>
        <taxon>Liliopsida</taxon>
        <taxon>Poales</taxon>
        <taxon>Poaceae</taxon>
        <taxon>PACMAD clade</taxon>
        <taxon>Arundinoideae</taxon>
        <taxon>Arundineae</taxon>
        <taxon>Arundo</taxon>
    </lineage>
</organism>
<reference evidence="2" key="2">
    <citation type="journal article" date="2015" name="Data Brief">
        <title>Shoot transcriptome of the giant reed, Arundo donax.</title>
        <authorList>
            <person name="Barrero R.A."/>
            <person name="Guerrero F.D."/>
            <person name="Moolhuijzen P."/>
            <person name="Goolsby J.A."/>
            <person name="Tidwell J."/>
            <person name="Bellgard S.E."/>
            <person name="Bellgard M.I."/>
        </authorList>
    </citation>
    <scope>NUCLEOTIDE SEQUENCE</scope>
    <source>
        <tissue evidence="2">Shoot tissue taken approximately 20 cm above the soil surface</tissue>
    </source>
</reference>
<feature type="transmembrane region" description="Helical" evidence="1">
    <location>
        <begin position="24"/>
        <end position="48"/>
    </location>
</feature>
<sequence>MVVTINWKIYVIQVKYSASWKIHVYLLLLTCQLRFAPTLLFVWCFIRLLEPSYAFSHTFFGHYISFSIVHLRFTR</sequence>
<reference evidence="2" key="1">
    <citation type="submission" date="2014-09" db="EMBL/GenBank/DDBJ databases">
        <authorList>
            <person name="Magalhaes I.L.F."/>
            <person name="Oliveira U."/>
            <person name="Santos F.R."/>
            <person name="Vidigal T.H.D.A."/>
            <person name="Brescovit A.D."/>
            <person name="Santos A.J."/>
        </authorList>
    </citation>
    <scope>NUCLEOTIDE SEQUENCE</scope>
    <source>
        <tissue evidence="2">Shoot tissue taken approximately 20 cm above the soil surface</tissue>
    </source>
</reference>
<name>A0A0A9E5U2_ARUDO</name>